<feature type="transmembrane region" description="Helical" evidence="7">
    <location>
        <begin position="119"/>
        <end position="139"/>
    </location>
</feature>
<dbReference type="EMBL" id="JBELQC010000001">
    <property type="protein sequence ID" value="MFL9839637.1"/>
    <property type="molecule type" value="Genomic_DNA"/>
</dbReference>
<dbReference type="Pfam" id="PF07681">
    <property type="entry name" value="DoxX"/>
    <property type="match status" value="1"/>
</dbReference>
<sequence length="168" mass="18325">MLAIAATCRRIADGASALIPDAFLLLIARLGIAGVFFMSARTKVEGWLTITEGTYALFRTEYVLPLIPPEIAAVAATWAEHLFPILLVIGLATRVSALALFMMTLTIQIFVYPDAWPTHLSWAAILLPLMCRGGGAWSFDRLLDRRPVSPDGLGRTNRRAAARTSISQ</sequence>
<accession>A0ABW8YIB6</accession>
<keyword evidence="3" id="KW-1003">Cell membrane</keyword>
<evidence type="ECO:0000256" key="4">
    <source>
        <dbReference type="ARBA" id="ARBA00022692"/>
    </source>
</evidence>
<dbReference type="Proteomes" id="UP001629244">
    <property type="component" value="Unassembled WGS sequence"/>
</dbReference>
<dbReference type="InterPro" id="IPR051907">
    <property type="entry name" value="DoxX-like_oxidoreductase"/>
</dbReference>
<proteinExistence type="inferred from homology"/>
<evidence type="ECO:0000256" key="6">
    <source>
        <dbReference type="ARBA" id="ARBA00023136"/>
    </source>
</evidence>
<keyword evidence="4 7" id="KW-0812">Transmembrane</keyword>
<evidence type="ECO:0000256" key="1">
    <source>
        <dbReference type="ARBA" id="ARBA00004651"/>
    </source>
</evidence>
<evidence type="ECO:0000313" key="9">
    <source>
        <dbReference type="Proteomes" id="UP001629244"/>
    </source>
</evidence>
<organism evidence="8 9">
    <name type="scientific">Sphingomonas plantiphila</name>
    <dbReference type="NCBI Taxonomy" id="3163295"/>
    <lineage>
        <taxon>Bacteria</taxon>
        <taxon>Pseudomonadati</taxon>
        <taxon>Pseudomonadota</taxon>
        <taxon>Alphaproteobacteria</taxon>
        <taxon>Sphingomonadales</taxon>
        <taxon>Sphingomonadaceae</taxon>
        <taxon>Sphingomonas</taxon>
    </lineage>
</organism>
<evidence type="ECO:0000256" key="2">
    <source>
        <dbReference type="ARBA" id="ARBA00006679"/>
    </source>
</evidence>
<evidence type="ECO:0000256" key="3">
    <source>
        <dbReference type="ARBA" id="ARBA00022475"/>
    </source>
</evidence>
<keyword evidence="5 7" id="KW-1133">Transmembrane helix</keyword>
<gene>
    <name evidence="8" type="ORF">ABS767_01560</name>
</gene>
<evidence type="ECO:0000256" key="5">
    <source>
        <dbReference type="ARBA" id="ARBA00022989"/>
    </source>
</evidence>
<evidence type="ECO:0000256" key="7">
    <source>
        <dbReference type="SAM" id="Phobius"/>
    </source>
</evidence>
<comment type="similarity">
    <text evidence="2">Belongs to the DoxX family.</text>
</comment>
<dbReference type="PANTHER" id="PTHR33452:SF1">
    <property type="entry name" value="INNER MEMBRANE PROTEIN YPHA-RELATED"/>
    <property type="match status" value="1"/>
</dbReference>
<protein>
    <submittedName>
        <fullName evidence="8">DoxX family protein</fullName>
    </submittedName>
</protein>
<comment type="caution">
    <text evidence="8">The sequence shown here is derived from an EMBL/GenBank/DDBJ whole genome shotgun (WGS) entry which is preliminary data.</text>
</comment>
<feature type="transmembrane region" description="Helical" evidence="7">
    <location>
        <begin position="22"/>
        <end position="40"/>
    </location>
</feature>
<keyword evidence="6 7" id="KW-0472">Membrane</keyword>
<name>A0ABW8YIB6_9SPHN</name>
<keyword evidence="9" id="KW-1185">Reference proteome</keyword>
<reference evidence="8 9" key="1">
    <citation type="submission" date="2024-06" db="EMBL/GenBank/DDBJ databases">
        <authorList>
            <person name="Kaempfer P."/>
            <person name="Viver T."/>
        </authorList>
    </citation>
    <scope>NUCLEOTIDE SEQUENCE [LARGE SCALE GENOMIC DNA]</scope>
    <source>
        <strain evidence="8 9">ST-64</strain>
    </source>
</reference>
<feature type="transmembrane region" description="Helical" evidence="7">
    <location>
        <begin position="85"/>
        <end position="113"/>
    </location>
</feature>
<evidence type="ECO:0000313" key="8">
    <source>
        <dbReference type="EMBL" id="MFL9839637.1"/>
    </source>
</evidence>
<dbReference type="RefSeq" id="WP_408076604.1">
    <property type="nucleotide sequence ID" value="NZ_JBELQC010000001.1"/>
</dbReference>
<dbReference type="InterPro" id="IPR032808">
    <property type="entry name" value="DoxX"/>
</dbReference>
<comment type="subcellular location">
    <subcellularLocation>
        <location evidence="1">Cell membrane</location>
        <topology evidence="1">Multi-pass membrane protein</topology>
    </subcellularLocation>
</comment>
<dbReference type="PANTHER" id="PTHR33452">
    <property type="entry name" value="OXIDOREDUCTASE CATD-RELATED"/>
    <property type="match status" value="1"/>
</dbReference>